<accession>A0A0K1PVL9</accession>
<protein>
    <submittedName>
        <fullName evidence="2">Uncharacterized protein</fullName>
    </submittedName>
</protein>
<feature type="transmembrane region" description="Helical" evidence="1">
    <location>
        <begin position="49"/>
        <end position="69"/>
    </location>
</feature>
<evidence type="ECO:0000256" key="1">
    <source>
        <dbReference type="SAM" id="Phobius"/>
    </source>
</evidence>
<dbReference type="KEGG" id="llu:AKJ09_04085"/>
<dbReference type="RefSeq" id="WP_146648559.1">
    <property type="nucleotide sequence ID" value="NZ_CP012333.1"/>
</dbReference>
<proteinExistence type="predicted"/>
<organism evidence="2 3">
    <name type="scientific">Labilithrix luteola</name>
    <dbReference type="NCBI Taxonomy" id="1391654"/>
    <lineage>
        <taxon>Bacteria</taxon>
        <taxon>Pseudomonadati</taxon>
        <taxon>Myxococcota</taxon>
        <taxon>Polyangia</taxon>
        <taxon>Polyangiales</taxon>
        <taxon>Labilitrichaceae</taxon>
        <taxon>Labilithrix</taxon>
    </lineage>
</organism>
<evidence type="ECO:0000313" key="3">
    <source>
        <dbReference type="Proteomes" id="UP000064967"/>
    </source>
</evidence>
<keyword evidence="1" id="KW-0812">Transmembrane</keyword>
<keyword evidence="1" id="KW-1133">Transmembrane helix</keyword>
<sequence length="90" mass="9455">MKRPLWLVGTAGFIVLLHGAARALGWADHTSVVAGMPLSNLSPILGPAFIVLHLVVVIVAPTLAVAALLDALLRRAHRPLVPTSNDDLVP</sequence>
<reference evidence="2 3" key="1">
    <citation type="submission" date="2015-08" db="EMBL/GenBank/DDBJ databases">
        <authorList>
            <person name="Babu N.S."/>
            <person name="Beckwith C.J."/>
            <person name="Beseler K.G."/>
            <person name="Brison A."/>
            <person name="Carone J.V."/>
            <person name="Caskin T.P."/>
            <person name="Diamond M."/>
            <person name="Durham M.E."/>
            <person name="Foxe J.M."/>
            <person name="Go M."/>
            <person name="Henderson B.A."/>
            <person name="Jones I.B."/>
            <person name="McGettigan J.A."/>
            <person name="Micheletti S.J."/>
            <person name="Nasrallah M.E."/>
            <person name="Ortiz D."/>
            <person name="Piller C.R."/>
            <person name="Privatt S.R."/>
            <person name="Schneider S.L."/>
            <person name="Sharp S."/>
            <person name="Smith T.C."/>
            <person name="Stanton J.D."/>
            <person name="Ullery H.E."/>
            <person name="Wilson R.J."/>
            <person name="Serrano M.G."/>
            <person name="Buck G."/>
            <person name="Lee V."/>
            <person name="Wang Y."/>
            <person name="Carvalho R."/>
            <person name="Voegtly L."/>
            <person name="Shi R."/>
            <person name="Duckworth R."/>
            <person name="Johnson A."/>
            <person name="Loviza R."/>
            <person name="Walstead R."/>
            <person name="Shah Z."/>
            <person name="Kiflezghi M."/>
            <person name="Wade K."/>
            <person name="Ball S.L."/>
            <person name="Bradley K.W."/>
            <person name="Asai D.J."/>
            <person name="Bowman C.A."/>
            <person name="Russell D.A."/>
            <person name="Pope W.H."/>
            <person name="Jacobs-Sera D."/>
            <person name="Hendrix R.W."/>
            <person name="Hatfull G.F."/>
        </authorList>
    </citation>
    <scope>NUCLEOTIDE SEQUENCE [LARGE SCALE GENOMIC DNA]</scope>
    <source>
        <strain evidence="2 3">DSM 27648</strain>
    </source>
</reference>
<dbReference type="Proteomes" id="UP000064967">
    <property type="component" value="Chromosome"/>
</dbReference>
<dbReference type="AlphaFoldDB" id="A0A0K1PVL9"/>
<evidence type="ECO:0000313" key="2">
    <source>
        <dbReference type="EMBL" id="AKU97421.1"/>
    </source>
</evidence>
<gene>
    <name evidence="2" type="ORF">AKJ09_04085</name>
</gene>
<keyword evidence="3" id="KW-1185">Reference proteome</keyword>
<keyword evidence="1" id="KW-0472">Membrane</keyword>
<name>A0A0K1PVL9_9BACT</name>
<dbReference type="STRING" id="1391654.AKJ09_04085"/>
<dbReference type="EMBL" id="CP012333">
    <property type="protein sequence ID" value="AKU97421.1"/>
    <property type="molecule type" value="Genomic_DNA"/>
</dbReference>